<keyword evidence="4" id="KW-0808">Transferase</keyword>
<dbReference type="InterPro" id="IPR005467">
    <property type="entry name" value="His_kinase_dom"/>
</dbReference>
<dbReference type="PROSITE" id="PS50109">
    <property type="entry name" value="HIS_KIN"/>
    <property type="match status" value="1"/>
</dbReference>
<keyword evidence="8" id="KW-1185">Reference proteome</keyword>
<dbReference type="SUPFAM" id="SSF55781">
    <property type="entry name" value="GAF domain-like"/>
    <property type="match status" value="2"/>
</dbReference>
<dbReference type="InterPro" id="IPR003018">
    <property type="entry name" value="GAF"/>
</dbReference>
<dbReference type="InterPro" id="IPR050351">
    <property type="entry name" value="BphY/WalK/GraS-like"/>
</dbReference>
<evidence type="ECO:0000256" key="4">
    <source>
        <dbReference type="ARBA" id="ARBA00022679"/>
    </source>
</evidence>
<feature type="domain" description="Histidine kinase" evidence="6">
    <location>
        <begin position="373"/>
        <end position="587"/>
    </location>
</feature>
<dbReference type="Gene3D" id="1.10.287.130">
    <property type="match status" value="1"/>
</dbReference>
<dbReference type="OrthoDB" id="53662at2"/>
<name>A0A318SHY3_9DEIO</name>
<dbReference type="InterPro" id="IPR003594">
    <property type="entry name" value="HATPase_dom"/>
</dbReference>
<organism evidence="7 8">
    <name type="scientific">Deinococcus yavapaiensis KR-236</name>
    <dbReference type="NCBI Taxonomy" id="694435"/>
    <lineage>
        <taxon>Bacteria</taxon>
        <taxon>Thermotogati</taxon>
        <taxon>Deinococcota</taxon>
        <taxon>Deinococci</taxon>
        <taxon>Deinococcales</taxon>
        <taxon>Deinococcaceae</taxon>
        <taxon>Deinococcus</taxon>
    </lineage>
</organism>
<gene>
    <name evidence="7" type="ORF">DES52_11649</name>
</gene>
<sequence length="587" mass="65061">MATSPSHPFGASEEVHRLAALEAFVEFTIAIGSHSDLLEVVQQAIRVLQARFPNGSAVYFERDEDLWKARVCSVDMSEELAAVLQAGLPSTTPSIAQALQECDLAFTNAWNPEREQVPNTEEYGTVVSAPLIRRGHPEGIFSFGLRDVQTWTEADASLVRAVMLGLNLAYERVDTTEQLRRQAAQLEARTNALEAFAELSREFALEMDRVSLVRRAQEIVLGLLPQGYAVYYELDGAVWRLRSQTGELGNADLQAFVNAGIPREAPSLMGPYTSGHPEYQDEYAKGADTPAEAVRHVNTIAVLPVHVHGTCVGLFCVGLFERRPWTSIDKTILETATYKLGIALERSLGLLQLAEERQKLAVANEELEAFAYSVSHDLRAPVRHITSFSHMLRKTVGEHLASKTSQYLTMIDDAAERMNVLIDAMLDLSRLARLPLRLGPVDLEALVNAVQIELASDVLERQVMWQVSPLPLVMGDADLLRQVMWNLLSNAVKYTRGEDVTVIEVWAENREEEWVVFVRDNGAGFDAKYVDKLFGVFQRLHRANEFEGVGVGLANVRRIVQRHGGRVAASGSVGEGATFSFTLPKQP</sequence>
<dbReference type="SMART" id="SM00387">
    <property type="entry name" value="HATPase_c"/>
    <property type="match status" value="1"/>
</dbReference>
<dbReference type="Pfam" id="PF02518">
    <property type="entry name" value="HATPase_c"/>
    <property type="match status" value="1"/>
</dbReference>
<dbReference type="FunFam" id="3.30.565.10:FF:000006">
    <property type="entry name" value="Sensor histidine kinase WalK"/>
    <property type="match status" value="1"/>
</dbReference>
<dbReference type="SMART" id="SM00388">
    <property type="entry name" value="HisKA"/>
    <property type="match status" value="1"/>
</dbReference>
<dbReference type="EC" id="2.7.13.3" evidence="2"/>
<dbReference type="InterPro" id="IPR036097">
    <property type="entry name" value="HisK_dim/P_sf"/>
</dbReference>
<evidence type="ECO:0000256" key="1">
    <source>
        <dbReference type="ARBA" id="ARBA00000085"/>
    </source>
</evidence>
<dbReference type="Pfam" id="PF00512">
    <property type="entry name" value="HisKA"/>
    <property type="match status" value="1"/>
</dbReference>
<dbReference type="InterPro" id="IPR004358">
    <property type="entry name" value="Sig_transdc_His_kin-like_C"/>
</dbReference>
<dbReference type="EMBL" id="QJSX01000016">
    <property type="protein sequence ID" value="PYE50982.1"/>
    <property type="molecule type" value="Genomic_DNA"/>
</dbReference>
<dbReference type="PANTHER" id="PTHR42878:SF15">
    <property type="entry name" value="BACTERIOPHYTOCHROME"/>
    <property type="match status" value="1"/>
</dbReference>
<keyword evidence="5" id="KW-0418">Kinase</keyword>
<dbReference type="Proteomes" id="UP000248326">
    <property type="component" value="Unassembled WGS sequence"/>
</dbReference>
<dbReference type="RefSeq" id="WP_110888170.1">
    <property type="nucleotide sequence ID" value="NZ_QJSX01000016.1"/>
</dbReference>
<dbReference type="Gene3D" id="3.30.565.10">
    <property type="entry name" value="Histidine kinase-like ATPase, C-terminal domain"/>
    <property type="match status" value="1"/>
</dbReference>
<evidence type="ECO:0000313" key="8">
    <source>
        <dbReference type="Proteomes" id="UP000248326"/>
    </source>
</evidence>
<keyword evidence="3" id="KW-0597">Phosphoprotein</keyword>
<dbReference type="InterPro" id="IPR003661">
    <property type="entry name" value="HisK_dim/P_dom"/>
</dbReference>
<dbReference type="GO" id="GO:0007234">
    <property type="term" value="P:osmosensory signaling via phosphorelay pathway"/>
    <property type="evidence" value="ECO:0007669"/>
    <property type="project" value="TreeGrafter"/>
</dbReference>
<dbReference type="Pfam" id="PF01590">
    <property type="entry name" value="GAF"/>
    <property type="match status" value="1"/>
</dbReference>
<comment type="caution">
    <text evidence="7">The sequence shown here is derived from an EMBL/GenBank/DDBJ whole genome shotgun (WGS) entry which is preliminary data.</text>
</comment>
<evidence type="ECO:0000256" key="5">
    <source>
        <dbReference type="ARBA" id="ARBA00022777"/>
    </source>
</evidence>
<dbReference type="Gene3D" id="3.30.450.40">
    <property type="match status" value="2"/>
</dbReference>
<dbReference type="CDD" id="cd00082">
    <property type="entry name" value="HisKA"/>
    <property type="match status" value="1"/>
</dbReference>
<evidence type="ECO:0000256" key="2">
    <source>
        <dbReference type="ARBA" id="ARBA00012438"/>
    </source>
</evidence>
<dbReference type="InterPro" id="IPR036890">
    <property type="entry name" value="HATPase_C_sf"/>
</dbReference>
<dbReference type="SUPFAM" id="SSF55874">
    <property type="entry name" value="ATPase domain of HSP90 chaperone/DNA topoisomerase II/histidine kinase"/>
    <property type="match status" value="1"/>
</dbReference>
<accession>A0A318SHY3</accession>
<protein>
    <recommendedName>
        <fullName evidence="2">histidine kinase</fullName>
        <ecNumber evidence="2">2.7.13.3</ecNumber>
    </recommendedName>
</protein>
<dbReference type="PRINTS" id="PR00344">
    <property type="entry name" value="BCTRLSENSOR"/>
</dbReference>
<dbReference type="InterPro" id="IPR029016">
    <property type="entry name" value="GAF-like_dom_sf"/>
</dbReference>
<evidence type="ECO:0000256" key="3">
    <source>
        <dbReference type="ARBA" id="ARBA00022553"/>
    </source>
</evidence>
<dbReference type="GO" id="GO:0000156">
    <property type="term" value="F:phosphorelay response regulator activity"/>
    <property type="evidence" value="ECO:0007669"/>
    <property type="project" value="TreeGrafter"/>
</dbReference>
<dbReference type="PANTHER" id="PTHR42878">
    <property type="entry name" value="TWO-COMPONENT HISTIDINE KINASE"/>
    <property type="match status" value="1"/>
</dbReference>
<dbReference type="GO" id="GO:0000155">
    <property type="term" value="F:phosphorelay sensor kinase activity"/>
    <property type="evidence" value="ECO:0007669"/>
    <property type="project" value="InterPro"/>
</dbReference>
<reference evidence="7 8" key="1">
    <citation type="submission" date="2018-06" db="EMBL/GenBank/DDBJ databases">
        <title>Genomic Encyclopedia of Type Strains, Phase IV (KMG-IV): sequencing the most valuable type-strain genomes for metagenomic binning, comparative biology and taxonomic classification.</title>
        <authorList>
            <person name="Goeker M."/>
        </authorList>
    </citation>
    <scope>NUCLEOTIDE SEQUENCE [LARGE SCALE GENOMIC DNA]</scope>
    <source>
        <strain evidence="7 8">DSM 18048</strain>
    </source>
</reference>
<dbReference type="SUPFAM" id="SSF47384">
    <property type="entry name" value="Homodimeric domain of signal transducing histidine kinase"/>
    <property type="match status" value="1"/>
</dbReference>
<comment type="catalytic activity">
    <reaction evidence="1">
        <text>ATP + protein L-histidine = ADP + protein N-phospho-L-histidine.</text>
        <dbReference type="EC" id="2.7.13.3"/>
    </reaction>
</comment>
<dbReference type="AlphaFoldDB" id="A0A318SHY3"/>
<evidence type="ECO:0000259" key="6">
    <source>
        <dbReference type="PROSITE" id="PS50109"/>
    </source>
</evidence>
<proteinExistence type="predicted"/>
<dbReference type="GO" id="GO:0030295">
    <property type="term" value="F:protein kinase activator activity"/>
    <property type="evidence" value="ECO:0007669"/>
    <property type="project" value="TreeGrafter"/>
</dbReference>
<evidence type="ECO:0000313" key="7">
    <source>
        <dbReference type="EMBL" id="PYE50982.1"/>
    </source>
</evidence>